<evidence type="ECO:0000313" key="1">
    <source>
        <dbReference type="EMBL" id="CAK9262540.1"/>
    </source>
</evidence>
<gene>
    <name evidence="1" type="ORF">CSSPJE1EN1_LOCUS8018</name>
</gene>
<protein>
    <submittedName>
        <fullName evidence="1">Uncharacterized protein</fullName>
    </submittedName>
</protein>
<sequence length="143" mass="16111">MRTGRQWISVLQQKRRGERSAEECGLVRFLNMRRPPARPREDRLGSNHGHDTITRLRYAAVRNPWPMSDTRKTGEQSHGSREPPVIPHKRKTGQDSGDLRKPGTTGHAPCGPKSVPNGSSEMAYTEFLLRCSVAVKCRETPLV</sequence>
<keyword evidence="2" id="KW-1185">Reference proteome</keyword>
<evidence type="ECO:0000313" key="2">
    <source>
        <dbReference type="Proteomes" id="UP001497444"/>
    </source>
</evidence>
<dbReference type="EMBL" id="OZ020110">
    <property type="protein sequence ID" value="CAK9262540.1"/>
    <property type="molecule type" value="Genomic_DNA"/>
</dbReference>
<accession>A0ABP0WAH1</accession>
<organism evidence="1 2">
    <name type="scientific">Sphagnum jensenii</name>
    <dbReference type="NCBI Taxonomy" id="128206"/>
    <lineage>
        <taxon>Eukaryota</taxon>
        <taxon>Viridiplantae</taxon>
        <taxon>Streptophyta</taxon>
        <taxon>Embryophyta</taxon>
        <taxon>Bryophyta</taxon>
        <taxon>Sphagnophytina</taxon>
        <taxon>Sphagnopsida</taxon>
        <taxon>Sphagnales</taxon>
        <taxon>Sphagnaceae</taxon>
        <taxon>Sphagnum</taxon>
    </lineage>
</organism>
<name>A0ABP0WAH1_9BRYO</name>
<dbReference type="Proteomes" id="UP001497444">
    <property type="component" value="Chromosome 15"/>
</dbReference>
<reference evidence="1" key="1">
    <citation type="submission" date="2024-02" db="EMBL/GenBank/DDBJ databases">
        <authorList>
            <consortium name="ELIXIR-Norway"/>
            <consortium name="Elixir Norway"/>
        </authorList>
    </citation>
    <scope>NUCLEOTIDE SEQUENCE</scope>
</reference>
<proteinExistence type="predicted"/>